<sequence length="377" mass="42928">MKTLCISNRVILSAFKDKDELGHFRGADKRGRKTPGNKTKEEVVAGNKTKEEVVAAVRAHIESFPTVESHCTPKCTQRKYLDSTLSITKMHSLYKEQCRERGDTEIDQCVTCAKYHQGSVDVKVSLKEEYEAHLRRKDQAQEAKKADKERAENDNSFMSVTFDLQSVLQIPSSEASWSYYMRKLIMYNLTPDVTVADIKAKFQGLKTNFLAEYRTLLPPLKTGAGEDDKARNLKVYHPTLWYYNDMFFILEHRIPRRSTDSLSFNEPPRSGSSQSESYTSNIDDIEYESQDDIVQNSEGDYEIQRDGTLRQRTDSLPPCTVTLTDNAEAIQARNQEEPIIAQATQPADIFAAFVASKLKQMNPQVANEVEEKITLLK</sequence>
<evidence type="ECO:0000256" key="2">
    <source>
        <dbReference type="SAM" id="MobiDB-lite"/>
    </source>
</evidence>
<protein>
    <recommendedName>
        <fullName evidence="5">MADF domain-containing protein</fullName>
    </recommendedName>
</protein>
<evidence type="ECO:0000313" key="3">
    <source>
        <dbReference type="EMBL" id="KAK9738745.1"/>
    </source>
</evidence>
<evidence type="ECO:0008006" key="5">
    <source>
        <dbReference type="Google" id="ProtNLM"/>
    </source>
</evidence>
<reference evidence="3 4" key="1">
    <citation type="journal article" date="2024" name="BMC Genomics">
        <title>De novo assembly and annotation of Popillia japonica's genome with initial clues to its potential as an invasive pest.</title>
        <authorList>
            <person name="Cucini C."/>
            <person name="Boschi S."/>
            <person name="Funari R."/>
            <person name="Cardaioli E."/>
            <person name="Iannotti N."/>
            <person name="Marturano G."/>
            <person name="Paoli F."/>
            <person name="Bruttini M."/>
            <person name="Carapelli A."/>
            <person name="Frati F."/>
            <person name="Nardi F."/>
        </authorList>
    </citation>
    <scope>NUCLEOTIDE SEQUENCE [LARGE SCALE GENOMIC DNA]</scope>
    <source>
        <strain evidence="3">DMR45628</strain>
    </source>
</reference>
<organism evidence="3 4">
    <name type="scientific">Popillia japonica</name>
    <name type="common">Japanese beetle</name>
    <dbReference type="NCBI Taxonomy" id="7064"/>
    <lineage>
        <taxon>Eukaryota</taxon>
        <taxon>Metazoa</taxon>
        <taxon>Ecdysozoa</taxon>
        <taxon>Arthropoda</taxon>
        <taxon>Hexapoda</taxon>
        <taxon>Insecta</taxon>
        <taxon>Pterygota</taxon>
        <taxon>Neoptera</taxon>
        <taxon>Endopterygota</taxon>
        <taxon>Coleoptera</taxon>
        <taxon>Polyphaga</taxon>
        <taxon>Scarabaeiformia</taxon>
        <taxon>Scarabaeidae</taxon>
        <taxon>Rutelinae</taxon>
        <taxon>Popillia</taxon>
    </lineage>
</organism>
<comment type="caution">
    <text evidence="3">The sequence shown here is derived from an EMBL/GenBank/DDBJ whole genome shotgun (WGS) entry which is preliminary data.</text>
</comment>
<proteinExistence type="predicted"/>
<evidence type="ECO:0000313" key="4">
    <source>
        <dbReference type="Proteomes" id="UP001458880"/>
    </source>
</evidence>
<dbReference type="EMBL" id="JASPKY010000083">
    <property type="protein sequence ID" value="KAK9738745.1"/>
    <property type="molecule type" value="Genomic_DNA"/>
</dbReference>
<feature type="region of interest" description="Disordered" evidence="2">
    <location>
        <begin position="259"/>
        <end position="280"/>
    </location>
</feature>
<dbReference type="AlphaFoldDB" id="A0AAW1LYH8"/>
<dbReference type="Proteomes" id="UP001458880">
    <property type="component" value="Unassembled WGS sequence"/>
</dbReference>
<keyword evidence="4" id="KW-1185">Reference proteome</keyword>
<dbReference type="PANTHER" id="PTHR10773">
    <property type="entry name" value="DNA-DIRECTED RNA POLYMERASES I, II, AND III SUBUNIT RPABC2"/>
    <property type="match status" value="1"/>
</dbReference>
<gene>
    <name evidence="3" type="ORF">QE152_g9586</name>
</gene>
<accession>A0AAW1LYH8</accession>
<evidence type="ECO:0000256" key="1">
    <source>
        <dbReference type="SAM" id="Coils"/>
    </source>
</evidence>
<name>A0AAW1LYH8_POPJA</name>
<dbReference type="PANTHER" id="PTHR10773:SF19">
    <property type="match status" value="1"/>
</dbReference>
<keyword evidence="1" id="KW-0175">Coiled coil</keyword>
<feature type="coiled-coil region" evidence="1">
    <location>
        <begin position="123"/>
        <end position="154"/>
    </location>
</feature>
<feature type="compositionally biased region" description="Polar residues" evidence="2">
    <location>
        <begin position="260"/>
        <end position="280"/>
    </location>
</feature>